<feature type="compositionally biased region" description="Low complexity" evidence="1">
    <location>
        <begin position="44"/>
        <end position="58"/>
    </location>
</feature>
<dbReference type="EnsemblMetazoa" id="MDOA005828-RA">
    <property type="protein sequence ID" value="MDOA005828-PA"/>
    <property type="gene ID" value="MDOA005828"/>
</dbReference>
<gene>
    <name evidence="4" type="primary">101891372</name>
</gene>
<proteinExistence type="predicted"/>
<dbReference type="InterPro" id="IPR004145">
    <property type="entry name" value="DUF243"/>
</dbReference>
<dbReference type="AlphaFoldDB" id="A0A1I8MKC8"/>
<evidence type="ECO:0000313" key="4">
    <source>
        <dbReference type="EnsemblMetazoa" id="MDOA005828-PA"/>
    </source>
</evidence>
<dbReference type="VEuPathDB" id="VectorBase:MDOMA2_004228"/>
<evidence type="ECO:0000256" key="2">
    <source>
        <dbReference type="SAM" id="SignalP"/>
    </source>
</evidence>
<organism evidence="4">
    <name type="scientific">Musca domestica</name>
    <name type="common">House fly</name>
    <dbReference type="NCBI Taxonomy" id="7370"/>
    <lineage>
        <taxon>Eukaryota</taxon>
        <taxon>Metazoa</taxon>
        <taxon>Ecdysozoa</taxon>
        <taxon>Arthropoda</taxon>
        <taxon>Hexapoda</taxon>
        <taxon>Insecta</taxon>
        <taxon>Pterygota</taxon>
        <taxon>Neoptera</taxon>
        <taxon>Endopterygota</taxon>
        <taxon>Diptera</taxon>
        <taxon>Brachycera</taxon>
        <taxon>Muscomorpha</taxon>
        <taxon>Muscoidea</taxon>
        <taxon>Muscidae</taxon>
        <taxon>Musca</taxon>
    </lineage>
</organism>
<dbReference type="SMART" id="SM00690">
    <property type="entry name" value="DM5"/>
    <property type="match status" value="1"/>
</dbReference>
<accession>A0A1I8MKC8</accession>
<dbReference type="Pfam" id="PF03103">
    <property type="entry name" value="DUF243"/>
    <property type="match status" value="1"/>
</dbReference>
<dbReference type="KEGG" id="mde:101891372"/>
<evidence type="ECO:0000259" key="3">
    <source>
        <dbReference type="SMART" id="SM00690"/>
    </source>
</evidence>
<feature type="region of interest" description="Disordered" evidence="1">
    <location>
        <begin position="42"/>
        <end position="62"/>
    </location>
</feature>
<dbReference type="GO" id="GO:0040003">
    <property type="term" value="P:chitin-based cuticle development"/>
    <property type="evidence" value="ECO:0007669"/>
    <property type="project" value="TreeGrafter"/>
</dbReference>
<sequence length="218" mass="23796">MVYKSKMQVIIVLSIVAMTFGGEMGYDYQPLHTSTSAGSNHMISNNAGISSNSSPSSSPHTEFYTFSAPEEEFYDANEIQRIAGSVKPKLRVVFIRTPENKALENAALALAKQAAQQKTAVYVLNKQTDIGELAHKFNAIQKGSATRPEVHFVKYRTAEEAIHAQHTIQSQYDSFAGQSRIINGGVAGVLNFASQSSAVVSPIHSQNNEYLPSMVVRL</sequence>
<feature type="domain" description="DUF243" evidence="3">
    <location>
        <begin position="57"/>
        <end position="158"/>
    </location>
</feature>
<dbReference type="PANTHER" id="PTHR31927:SF2">
    <property type="entry name" value="FI07246P-RELATED"/>
    <property type="match status" value="1"/>
</dbReference>
<feature type="chain" id="PRO_5044560528" description="DUF243 domain-containing protein" evidence="2">
    <location>
        <begin position="22"/>
        <end position="218"/>
    </location>
</feature>
<dbReference type="GO" id="GO:0008010">
    <property type="term" value="F:structural constituent of chitin-based larval cuticle"/>
    <property type="evidence" value="ECO:0007669"/>
    <property type="project" value="TreeGrafter"/>
</dbReference>
<evidence type="ECO:0000256" key="1">
    <source>
        <dbReference type="SAM" id="MobiDB-lite"/>
    </source>
</evidence>
<dbReference type="PANTHER" id="PTHR31927">
    <property type="entry name" value="FI07246P-RELATED-RELATED"/>
    <property type="match status" value="1"/>
</dbReference>
<name>A0A1I8MKC8_MUSDO</name>
<protein>
    <recommendedName>
        <fullName evidence="3">DUF243 domain-containing protein</fullName>
    </recommendedName>
</protein>
<dbReference type="RefSeq" id="XP_005189720.2">
    <property type="nucleotide sequence ID" value="XM_005189663.3"/>
</dbReference>
<dbReference type="VEuPathDB" id="VectorBase:MDOA005828"/>
<reference evidence="4" key="1">
    <citation type="submission" date="2020-05" db="UniProtKB">
        <authorList>
            <consortium name="EnsemblMetazoa"/>
        </authorList>
    </citation>
    <scope>IDENTIFICATION</scope>
    <source>
        <strain evidence="4">Aabys</strain>
    </source>
</reference>
<feature type="signal peptide" evidence="2">
    <location>
        <begin position="1"/>
        <end position="21"/>
    </location>
</feature>
<dbReference type="GO" id="GO:0062129">
    <property type="term" value="C:chitin-based extracellular matrix"/>
    <property type="evidence" value="ECO:0007669"/>
    <property type="project" value="TreeGrafter"/>
</dbReference>
<keyword evidence="2" id="KW-0732">Signal</keyword>